<dbReference type="InterPro" id="IPR036188">
    <property type="entry name" value="FAD/NAD-bd_sf"/>
</dbReference>
<dbReference type="Gene3D" id="3.50.50.60">
    <property type="entry name" value="FAD/NAD(P)-binding domain"/>
    <property type="match status" value="3"/>
</dbReference>
<organism evidence="6 7">
    <name type="scientific">Paraburkholderia piptadeniae</name>
    <dbReference type="NCBI Taxonomy" id="1701573"/>
    <lineage>
        <taxon>Bacteria</taxon>
        <taxon>Pseudomonadati</taxon>
        <taxon>Pseudomonadota</taxon>
        <taxon>Betaproteobacteria</taxon>
        <taxon>Burkholderiales</taxon>
        <taxon>Burkholderiaceae</taxon>
        <taxon>Paraburkholderia</taxon>
    </lineage>
</organism>
<feature type="domain" description="FAD-dependent oxidoreductase 2 FAD-binding" evidence="5">
    <location>
        <begin position="6"/>
        <end position="542"/>
    </location>
</feature>
<name>A0A1N7SE63_9BURK</name>
<proteinExistence type="predicted"/>
<dbReference type="Pfam" id="PF00890">
    <property type="entry name" value="FAD_binding_2"/>
    <property type="match status" value="1"/>
</dbReference>
<dbReference type="SUPFAM" id="SSF56425">
    <property type="entry name" value="Succinate dehydrogenase/fumarate reductase flavoprotein, catalytic domain"/>
    <property type="match status" value="1"/>
</dbReference>
<dbReference type="AlphaFoldDB" id="A0A1N7SE63"/>
<dbReference type="GO" id="GO:0016491">
    <property type="term" value="F:oxidoreductase activity"/>
    <property type="evidence" value="ECO:0007669"/>
    <property type="project" value="UniProtKB-KW"/>
</dbReference>
<dbReference type="Proteomes" id="UP000195569">
    <property type="component" value="Unassembled WGS sequence"/>
</dbReference>
<evidence type="ECO:0000256" key="1">
    <source>
        <dbReference type="ARBA" id="ARBA00001974"/>
    </source>
</evidence>
<dbReference type="InterPro" id="IPR050315">
    <property type="entry name" value="FAD-oxidoreductase_2"/>
</dbReference>
<sequence>MESEYDVIVVGSGAGGLSAALTCKARGLSVLVLEKTGYFGGSTAVSGGAVWIPQNMHMKGVGHDDSREQAIAYLQATVGPALRPDMIDAFLTHGPEMVRFMEANTDVHFIARPVSPDYQPEREGASQGGRTIDPAPFDGRKLGPLFCALRPPLHSFLALGGMMVNRKDIDALLSMHRNVASLRHSLALIGRYALDRLKWPRGTRLLLGNALAARLLKSAVDKKIVLEREAGVEALLHQGERVTGVRVRQRGKVIDVRARRAVVLATGGIPQDLKLRKKLVPHADVHRSMSPVSNSGDGARLAISRGGHLATGNAGAAFWTPVSILRDENGAETVFPHLVTDRQKPGIMAVNSAGRRFANEATSYHEFVASIHREHEKTPCIPAWLICDSTFLKRYGMGLVRPRTPSLGRFLRSGYLKQAPTIEALADMIGVPRNALADSVARMNRAAASGEDPDFGRGRSAYDRYLGDASHKPNSCLGPIADGPFYAVRITPGDIGSATGIDVDAKARVVGADGTPIPGLYACGNDMNSIMGGTYPAAGITLGPALTFGYIAGMTISASETQQREVVA</sequence>
<keyword evidence="7" id="KW-1185">Reference proteome</keyword>
<dbReference type="SUPFAM" id="SSF51905">
    <property type="entry name" value="FAD/NAD(P)-binding domain"/>
    <property type="match status" value="1"/>
</dbReference>
<gene>
    <name evidence="6" type="ORF">BN2476_470084</name>
</gene>
<comment type="cofactor">
    <cofactor evidence="1">
        <name>FAD</name>
        <dbReference type="ChEBI" id="CHEBI:57692"/>
    </cofactor>
</comment>
<dbReference type="PANTHER" id="PTHR43400">
    <property type="entry name" value="FUMARATE REDUCTASE"/>
    <property type="match status" value="1"/>
</dbReference>
<evidence type="ECO:0000313" key="7">
    <source>
        <dbReference type="Proteomes" id="UP000195569"/>
    </source>
</evidence>
<dbReference type="InterPro" id="IPR027477">
    <property type="entry name" value="Succ_DH/fumarate_Rdtase_cat_sf"/>
</dbReference>
<dbReference type="EMBL" id="CYGY02000047">
    <property type="protein sequence ID" value="SIT45622.1"/>
    <property type="molecule type" value="Genomic_DNA"/>
</dbReference>
<evidence type="ECO:0000256" key="3">
    <source>
        <dbReference type="ARBA" id="ARBA00022827"/>
    </source>
</evidence>
<dbReference type="PANTHER" id="PTHR43400:SF10">
    <property type="entry name" value="3-OXOSTEROID 1-DEHYDROGENASE"/>
    <property type="match status" value="1"/>
</dbReference>
<evidence type="ECO:0000259" key="5">
    <source>
        <dbReference type="Pfam" id="PF00890"/>
    </source>
</evidence>
<dbReference type="InterPro" id="IPR003953">
    <property type="entry name" value="FAD-dep_OxRdtase_2_FAD-bd"/>
</dbReference>
<comment type="caution">
    <text evidence="6">The sequence shown here is derived from an EMBL/GenBank/DDBJ whole genome shotgun (WGS) entry which is preliminary data.</text>
</comment>
<reference evidence="6" key="1">
    <citation type="submission" date="2016-12" db="EMBL/GenBank/DDBJ databases">
        <authorList>
            <person name="Moulin L."/>
        </authorList>
    </citation>
    <scope>NUCLEOTIDE SEQUENCE [LARGE SCALE GENOMIC DNA]</scope>
    <source>
        <strain evidence="6">STM 7183</strain>
    </source>
</reference>
<evidence type="ECO:0000313" key="6">
    <source>
        <dbReference type="EMBL" id="SIT45622.1"/>
    </source>
</evidence>
<dbReference type="Gene3D" id="3.90.700.10">
    <property type="entry name" value="Succinate dehydrogenase/fumarate reductase flavoprotein, catalytic domain"/>
    <property type="match status" value="1"/>
</dbReference>
<keyword evidence="3" id="KW-0274">FAD</keyword>
<dbReference type="OrthoDB" id="9813348at2"/>
<dbReference type="GO" id="GO:0008202">
    <property type="term" value="P:steroid metabolic process"/>
    <property type="evidence" value="ECO:0007669"/>
    <property type="project" value="UniProtKB-ARBA"/>
</dbReference>
<protein>
    <recommendedName>
        <fullName evidence="5">FAD-dependent oxidoreductase 2 FAD-binding domain-containing protein</fullName>
    </recommendedName>
</protein>
<accession>A0A1N7SE63</accession>
<dbReference type="RefSeq" id="WP_087736781.1">
    <property type="nucleotide sequence ID" value="NZ_CYGY02000047.1"/>
</dbReference>
<keyword evidence="2" id="KW-0285">Flavoprotein</keyword>
<keyword evidence="4" id="KW-0560">Oxidoreductase</keyword>
<evidence type="ECO:0000256" key="4">
    <source>
        <dbReference type="ARBA" id="ARBA00023002"/>
    </source>
</evidence>
<evidence type="ECO:0000256" key="2">
    <source>
        <dbReference type="ARBA" id="ARBA00022630"/>
    </source>
</evidence>